<evidence type="ECO:0000256" key="4">
    <source>
        <dbReference type="ARBA" id="ARBA00023136"/>
    </source>
</evidence>
<dbReference type="GO" id="GO:0015086">
    <property type="term" value="F:cadmium ion transmembrane transporter activity"/>
    <property type="evidence" value="ECO:0007669"/>
    <property type="project" value="TreeGrafter"/>
</dbReference>
<feature type="transmembrane region" description="Helical" evidence="5">
    <location>
        <begin position="331"/>
        <end position="349"/>
    </location>
</feature>
<dbReference type="OrthoDB" id="9787548at2"/>
<gene>
    <name evidence="6" type="ORF">CLV84_1563</name>
</gene>
<name>A0A2S6IAR4_9BACT</name>
<evidence type="ECO:0000313" key="6">
    <source>
        <dbReference type="EMBL" id="PPK88594.1"/>
    </source>
</evidence>
<protein>
    <submittedName>
        <fullName evidence="6">Mn2+/Fe2+ NRAMP family transporter</fullName>
    </submittedName>
</protein>
<reference evidence="6 7" key="1">
    <citation type="submission" date="2018-02" db="EMBL/GenBank/DDBJ databases">
        <title>Genomic Encyclopedia of Archaeal and Bacterial Type Strains, Phase II (KMG-II): from individual species to whole genera.</title>
        <authorList>
            <person name="Goeker M."/>
        </authorList>
    </citation>
    <scope>NUCLEOTIDE SEQUENCE [LARGE SCALE GENOMIC DNA]</scope>
    <source>
        <strain evidence="6 7">DSM 29526</strain>
    </source>
</reference>
<dbReference type="Pfam" id="PF01566">
    <property type="entry name" value="Nramp"/>
    <property type="match status" value="1"/>
</dbReference>
<feature type="transmembrane region" description="Helical" evidence="5">
    <location>
        <begin position="279"/>
        <end position="305"/>
    </location>
</feature>
<feature type="transmembrane region" description="Helical" evidence="5">
    <location>
        <begin position="191"/>
        <end position="212"/>
    </location>
</feature>
<keyword evidence="7" id="KW-1185">Reference proteome</keyword>
<dbReference type="AlphaFoldDB" id="A0A2S6IAR4"/>
<dbReference type="InterPro" id="IPR001046">
    <property type="entry name" value="NRAMP_fam"/>
</dbReference>
<dbReference type="GO" id="GO:0034755">
    <property type="term" value="P:iron ion transmembrane transport"/>
    <property type="evidence" value="ECO:0007669"/>
    <property type="project" value="TreeGrafter"/>
</dbReference>
<evidence type="ECO:0000256" key="3">
    <source>
        <dbReference type="ARBA" id="ARBA00022989"/>
    </source>
</evidence>
<dbReference type="GO" id="GO:0005886">
    <property type="term" value="C:plasma membrane"/>
    <property type="evidence" value="ECO:0007669"/>
    <property type="project" value="TreeGrafter"/>
</dbReference>
<organism evidence="6 7">
    <name type="scientific">Neolewinella xylanilytica</name>
    <dbReference type="NCBI Taxonomy" id="1514080"/>
    <lineage>
        <taxon>Bacteria</taxon>
        <taxon>Pseudomonadati</taxon>
        <taxon>Bacteroidota</taxon>
        <taxon>Saprospiria</taxon>
        <taxon>Saprospirales</taxon>
        <taxon>Lewinellaceae</taxon>
        <taxon>Neolewinella</taxon>
    </lineage>
</organism>
<evidence type="ECO:0000256" key="5">
    <source>
        <dbReference type="SAM" id="Phobius"/>
    </source>
</evidence>
<comment type="subcellular location">
    <subcellularLocation>
        <location evidence="1">Membrane</location>
        <topology evidence="1">Multi-pass membrane protein</topology>
    </subcellularLocation>
</comment>
<keyword evidence="4 5" id="KW-0472">Membrane</keyword>
<feature type="transmembrane region" description="Helical" evidence="5">
    <location>
        <begin position="389"/>
        <end position="414"/>
    </location>
</feature>
<dbReference type="NCBIfam" id="NF037982">
    <property type="entry name" value="Nramp_1"/>
    <property type="match status" value="1"/>
</dbReference>
<feature type="transmembrane region" description="Helical" evidence="5">
    <location>
        <begin position="81"/>
        <end position="103"/>
    </location>
</feature>
<evidence type="ECO:0000313" key="7">
    <source>
        <dbReference type="Proteomes" id="UP000237662"/>
    </source>
</evidence>
<dbReference type="RefSeq" id="WP_104419133.1">
    <property type="nucleotide sequence ID" value="NZ_PTJC01000005.1"/>
</dbReference>
<keyword evidence="2 5" id="KW-0812">Transmembrane</keyword>
<dbReference type="PANTHER" id="PTHR11706:SF3">
    <property type="entry name" value="METAL ION TRANSPORT PROTEIN"/>
    <property type="match status" value="1"/>
</dbReference>
<feature type="transmembrane region" description="Helical" evidence="5">
    <location>
        <begin position="151"/>
        <end position="171"/>
    </location>
</feature>
<feature type="transmembrane region" description="Helical" evidence="5">
    <location>
        <begin position="123"/>
        <end position="139"/>
    </location>
</feature>
<evidence type="ECO:0000256" key="1">
    <source>
        <dbReference type="ARBA" id="ARBA00004141"/>
    </source>
</evidence>
<dbReference type="GO" id="GO:0005384">
    <property type="term" value="F:manganese ion transmembrane transporter activity"/>
    <property type="evidence" value="ECO:0007669"/>
    <property type="project" value="TreeGrafter"/>
</dbReference>
<feature type="transmembrane region" description="Helical" evidence="5">
    <location>
        <begin position="33"/>
        <end position="54"/>
    </location>
</feature>
<dbReference type="EMBL" id="PTJC01000005">
    <property type="protein sequence ID" value="PPK88594.1"/>
    <property type="molecule type" value="Genomic_DNA"/>
</dbReference>
<sequence length="416" mass="44636">MSGKPLLPTLSAGLLVAATGVGAGDLVISALAGARYGYTLLWAIAVGAVLKFFLNEGLARWELATGTTLLEGWVERLPRYLVIYFGVYLCFWACLVAGTLISYTGLVAHTLLPLPLSDAGGTAVWGALHSVVALLLVRFGGFCSVEVAMKVVISIMFVIVIGCAVAVLPPAGEVLRGVLLPTLPADRQSVLFSLALIGGVGGTLTIMCYAYWLREKRALDEVSLRGVRLDLGVAYFLTALFGIAVTVIAAQLRPEDVGGYRMVTGLAEQLATILGEAGYWVFLLGFWAAVFTSMVGVWSGVPYLFADLWQRYRRRYAAGPNPVAALRTTAAYPYFLLYLALPPVLLTIYQQPAWIGIAYAVSGAAFMPFLAGTLLYLNNRKAWVRPLHNGWLTNAVLGVSLLLFLILLATQLAIPG</sequence>
<keyword evidence="3 5" id="KW-1133">Transmembrane helix</keyword>
<feature type="transmembrane region" description="Helical" evidence="5">
    <location>
        <begin position="355"/>
        <end position="377"/>
    </location>
</feature>
<proteinExistence type="predicted"/>
<evidence type="ECO:0000256" key="2">
    <source>
        <dbReference type="ARBA" id="ARBA00022692"/>
    </source>
</evidence>
<dbReference type="Proteomes" id="UP000237662">
    <property type="component" value="Unassembled WGS sequence"/>
</dbReference>
<feature type="transmembrane region" description="Helical" evidence="5">
    <location>
        <begin position="233"/>
        <end position="252"/>
    </location>
</feature>
<dbReference type="PANTHER" id="PTHR11706">
    <property type="entry name" value="SOLUTE CARRIER PROTEIN FAMILY 11 MEMBER"/>
    <property type="match status" value="1"/>
</dbReference>
<accession>A0A2S6IAR4</accession>
<comment type="caution">
    <text evidence="6">The sequence shown here is derived from an EMBL/GenBank/DDBJ whole genome shotgun (WGS) entry which is preliminary data.</text>
</comment>